<dbReference type="Pfam" id="PF02515">
    <property type="entry name" value="CoA_transf_3"/>
    <property type="match status" value="1"/>
</dbReference>
<comment type="caution">
    <text evidence="2">The sequence shown here is derived from an EMBL/GenBank/DDBJ whole genome shotgun (WGS) entry which is preliminary data.</text>
</comment>
<proteinExistence type="predicted"/>
<dbReference type="SUPFAM" id="SSF89796">
    <property type="entry name" value="CoA-transferase family III (CaiB/BaiF)"/>
    <property type="match status" value="1"/>
</dbReference>
<organism evidence="2 3">
    <name type="scientific">Verticiella sediminum</name>
    <dbReference type="NCBI Taxonomy" id="1247510"/>
    <lineage>
        <taxon>Bacteria</taxon>
        <taxon>Pseudomonadati</taxon>
        <taxon>Pseudomonadota</taxon>
        <taxon>Betaproteobacteria</taxon>
        <taxon>Burkholderiales</taxon>
        <taxon>Alcaligenaceae</taxon>
        <taxon>Verticiella</taxon>
    </lineage>
</organism>
<evidence type="ECO:0000313" key="3">
    <source>
        <dbReference type="Proteomes" id="UP000318405"/>
    </source>
</evidence>
<dbReference type="EMBL" id="VLTJ01000042">
    <property type="protein sequence ID" value="TSH89169.1"/>
    <property type="molecule type" value="Genomic_DNA"/>
</dbReference>
<keyword evidence="1 2" id="KW-0808">Transferase</keyword>
<accession>A0A556A8F6</accession>
<dbReference type="Proteomes" id="UP000318405">
    <property type="component" value="Unassembled WGS sequence"/>
</dbReference>
<dbReference type="OrthoDB" id="5294844at2"/>
<dbReference type="InterPro" id="IPR003673">
    <property type="entry name" value="CoA-Trfase_fam_III"/>
</dbReference>
<dbReference type="PANTHER" id="PTHR48207:SF3">
    <property type="entry name" value="SUCCINATE--HYDROXYMETHYLGLUTARATE COA-TRANSFERASE"/>
    <property type="match status" value="1"/>
</dbReference>
<name>A0A556A8F6_9BURK</name>
<dbReference type="Gene3D" id="3.40.50.10540">
    <property type="entry name" value="Crotonobetainyl-coa:carnitine coa-transferase, domain 1"/>
    <property type="match status" value="1"/>
</dbReference>
<sequence>MPLAGIRVLDLSRVLAGPLCAQMLGDYGADVIKVEPPAGDQGRSSGPPYLDGDSAMYYGLNRNKRGIALDLSRPEGRDVMHQLLGDADVLIHNFKPGTLERWGLDYDTLKADFPRLIMVSITGFGATGPLGGTPGYDGSAGAWAGVIAANGSIESGPMRLGISVVDVSTGLHAALGVLLALQARNHTDRGQHIDLALFDCSLPLLNPHVANWLQGGERTPLTGNQHPTFTPMGVYQTADHPIYLAVSTDRNFVALCNVLGRPEWAADPRFASMAARARHRTELIELITQAFSREKAQELALRLNATGIPAGAVLHVAEALAHPHTLHRNMYVEVDGYRTIGLPIKLSDTPGQIRRVPPAFGQHTHEVLAEAGLDEETITRLQDQGISPEQRG</sequence>
<reference evidence="2 3" key="1">
    <citation type="submission" date="2019-07" db="EMBL/GenBank/DDBJ databases">
        <title>Qingshengfaniella alkalisoli gen. nov., sp. nov., isolated from saline soil.</title>
        <authorList>
            <person name="Xu L."/>
            <person name="Huang X.-X."/>
            <person name="Sun J.-Q."/>
        </authorList>
    </citation>
    <scope>NUCLEOTIDE SEQUENCE [LARGE SCALE GENOMIC DNA]</scope>
    <source>
        <strain evidence="2 3">DSM 27279</strain>
    </source>
</reference>
<gene>
    <name evidence="2" type="ORF">FOZ76_25800</name>
</gene>
<evidence type="ECO:0000313" key="2">
    <source>
        <dbReference type="EMBL" id="TSH89169.1"/>
    </source>
</evidence>
<dbReference type="Gene3D" id="3.30.1540.10">
    <property type="entry name" value="formyl-coa transferase, domain 3"/>
    <property type="match status" value="1"/>
</dbReference>
<protein>
    <submittedName>
        <fullName evidence="2">CoA transferase</fullName>
    </submittedName>
</protein>
<dbReference type="InterPro" id="IPR023606">
    <property type="entry name" value="CoA-Trfase_III_dom_1_sf"/>
</dbReference>
<dbReference type="PANTHER" id="PTHR48207">
    <property type="entry name" value="SUCCINATE--HYDROXYMETHYLGLUTARATE COA-TRANSFERASE"/>
    <property type="match status" value="1"/>
</dbReference>
<dbReference type="InterPro" id="IPR044855">
    <property type="entry name" value="CoA-Trfase_III_dom3_sf"/>
</dbReference>
<dbReference type="GO" id="GO:0008410">
    <property type="term" value="F:CoA-transferase activity"/>
    <property type="evidence" value="ECO:0007669"/>
    <property type="project" value="TreeGrafter"/>
</dbReference>
<dbReference type="AlphaFoldDB" id="A0A556A8F6"/>
<keyword evidence="3" id="KW-1185">Reference proteome</keyword>
<evidence type="ECO:0000256" key="1">
    <source>
        <dbReference type="ARBA" id="ARBA00022679"/>
    </source>
</evidence>
<dbReference type="InterPro" id="IPR050483">
    <property type="entry name" value="CoA-transferase_III_domain"/>
</dbReference>